<feature type="region of interest" description="Disordered" evidence="3">
    <location>
        <begin position="92"/>
        <end position="135"/>
    </location>
</feature>
<evidence type="ECO:0000256" key="3">
    <source>
        <dbReference type="SAM" id="MobiDB-lite"/>
    </source>
</evidence>
<evidence type="ECO:0000313" key="4">
    <source>
        <dbReference type="Proteomes" id="UP000189703"/>
    </source>
</evidence>
<sequence>MENNKVSYSSRWDGHDSACQCPWLQATLSDLNEKTKAMLVLIQEDGDSFVQRDEMYYKRRPELIKMVEEFHRSYRSLAERYDQLRSKPGSSLLVQSRFSSPSNSFKHMRTKESTRSSSTDAKLETSESRPESVVEDPDFEIRDHNQKEGRCEALLLDAKEVDEKVSGFGVDLNLVGDFPVDSFERESTSSELRFQVWKLMEDNLRQQEELIRRNDEKREAIKDLCFLVDRLMNENKALQNCLRCSEVGRKQNKSHISKLKRLIFGKLFRGDAP</sequence>
<dbReference type="AlphaFoldDB" id="A0A1U7ZPG5"/>
<name>A0A1U7ZPG5_NELNU</name>
<dbReference type="eggNOG" id="ENOG502S4PA">
    <property type="taxonomic scope" value="Eukaryota"/>
</dbReference>
<dbReference type="RefSeq" id="XP_010250557.1">
    <property type="nucleotide sequence ID" value="XM_010252255.2"/>
</dbReference>
<evidence type="ECO:0000256" key="1">
    <source>
        <dbReference type="ARBA" id="ARBA00023054"/>
    </source>
</evidence>
<keyword evidence="1" id="KW-0175">Coiled coil</keyword>
<dbReference type="InterPro" id="IPR011684">
    <property type="entry name" value="NAB"/>
</dbReference>
<proteinExistence type="inferred from homology"/>
<evidence type="ECO:0000256" key="2">
    <source>
        <dbReference type="ARBA" id="ARBA00038006"/>
    </source>
</evidence>
<dbReference type="KEGG" id="nnu:104592775"/>
<dbReference type="OrthoDB" id="1924020at2759"/>
<feature type="compositionally biased region" description="Basic and acidic residues" evidence="3">
    <location>
        <begin position="121"/>
        <end position="132"/>
    </location>
</feature>
<evidence type="ECO:0000313" key="5">
    <source>
        <dbReference type="RefSeq" id="XP_010250557.1"/>
    </source>
</evidence>
<dbReference type="PROSITE" id="PS51774">
    <property type="entry name" value="NAB"/>
    <property type="match status" value="1"/>
</dbReference>
<protein>
    <submittedName>
        <fullName evidence="5">Protein NETWORKED 3A-like</fullName>
    </submittedName>
</protein>
<dbReference type="GO" id="GO:0003779">
    <property type="term" value="F:actin binding"/>
    <property type="evidence" value="ECO:0007669"/>
    <property type="project" value="InterPro"/>
</dbReference>
<dbReference type="PANTHER" id="PTHR32258:SF22">
    <property type="entry name" value="PROTEIN NETWORKED 3A-LIKE"/>
    <property type="match status" value="1"/>
</dbReference>
<comment type="similarity">
    <text evidence="2">Belongs to the NET family.</text>
</comment>
<accession>A0A1U7ZPG5</accession>
<dbReference type="GeneID" id="104592775"/>
<dbReference type="Proteomes" id="UP000189703">
    <property type="component" value="Unplaced"/>
</dbReference>
<dbReference type="InterPro" id="IPR051861">
    <property type="entry name" value="NET_actin-binding_domain"/>
</dbReference>
<keyword evidence="4" id="KW-1185">Reference proteome</keyword>
<feature type="compositionally biased region" description="Polar residues" evidence="3">
    <location>
        <begin position="92"/>
        <end position="105"/>
    </location>
</feature>
<dbReference type="Pfam" id="PF07765">
    <property type="entry name" value="KIP1"/>
    <property type="match status" value="1"/>
</dbReference>
<dbReference type="OMA" id="QGDECHE"/>
<gene>
    <name evidence="5" type="primary">LOC104592775</name>
</gene>
<organism evidence="4 5">
    <name type="scientific">Nelumbo nucifera</name>
    <name type="common">Sacred lotus</name>
    <dbReference type="NCBI Taxonomy" id="4432"/>
    <lineage>
        <taxon>Eukaryota</taxon>
        <taxon>Viridiplantae</taxon>
        <taxon>Streptophyta</taxon>
        <taxon>Embryophyta</taxon>
        <taxon>Tracheophyta</taxon>
        <taxon>Spermatophyta</taxon>
        <taxon>Magnoliopsida</taxon>
        <taxon>Proteales</taxon>
        <taxon>Nelumbonaceae</taxon>
        <taxon>Nelumbo</taxon>
    </lineage>
</organism>
<dbReference type="PANTHER" id="PTHR32258">
    <property type="entry name" value="PROTEIN NETWORKED 4A"/>
    <property type="match status" value="1"/>
</dbReference>
<reference evidence="5" key="1">
    <citation type="submission" date="2025-08" db="UniProtKB">
        <authorList>
            <consortium name="RefSeq"/>
        </authorList>
    </citation>
    <scope>IDENTIFICATION</scope>
</reference>